<evidence type="ECO:0008006" key="3">
    <source>
        <dbReference type="Google" id="ProtNLM"/>
    </source>
</evidence>
<dbReference type="Gene3D" id="2.160.20.70">
    <property type="match status" value="1"/>
</dbReference>
<accession>A0A1E4TE29</accession>
<proteinExistence type="predicted"/>
<protein>
    <recommendedName>
        <fullName evidence="3">C-CAP/cofactor C-like domain-containing protein</fullName>
    </recommendedName>
</protein>
<name>A0A1E4TE29_9ASCO</name>
<reference evidence="2" key="1">
    <citation type="submission" date="2016-02" db="EMBL/GenBank/DDBJ databases">
        <title>Comparative genomics of biotechnologically important yeasts.</title>
        <authorList>
            <consortium name="DOE Joint Genome Institute"/>
            <person name="Riley R."/>
            <person name="Haridas S."/>
            <person name="Wolfe K.H."/>
            <person name="Lopes M.R."/>
            <person name="Hittinger C.T."/>
            <person name="Goker M."/>
            <person name="Salamov A."/>
            <person name="Wisecaver J."/>
            <person name="Long T.M."/>
            <person name="Aerts A.L."/>
            <person name="Barry K."/>
            <person name="Choi C."/>
            <person name="Clum A."/>
            <person name="Coughlan A.Y."/>
            <person name="Deshpande S."/>
            <person name="Douglass A.P."/>
            <person name="Hanson S.J."/>
            <person name="Klenk H.-P."/>
            <person name="Labutti K."/>
            <person name="Lapidus A."/>
            <person name="Lindquist E."/>
            <person name="Lipzen A."/>
            <person name="Meier-Kolthoff J.P."/>
            <person name="Ohm R.A."/>
            <person name="Otillar R.P."/>
            <person name="Pangilinan J."/>
            <person name="Peng Y."/>
            <person name="Rokas A."/>
            <person name="Rosa C.A."/>
            <person name="Scheuner C."/>
            <person name="Sibirny A.A."/>
            <person name="Slot J.C."/>
            <person name="Stielow J.B."/>
            <person name="Sun H."/>
            <person name="Kurtzman C.P."/>
            <person name="Blackwell M."/>
            <person name="Jeffries T.W."/>
            <person name="Grigoriev I.V."/>
        </authorList>
    </citation>
    <scope>NUCLEOTIDE SEQUENCE [LARGE SCALE GENOMIC DNA]</scope>
    <source>
        <strain evidence="2">NRRL Y-17796</strain>
    </source>
</reference>
<evidence type="ECO:0000313" key="1">
    <source>
        <dbReference type="EMBL" id="ODV90020.1"/>
    </source>
</evidence>
<dbReference type="AlphaFoldDB" id="A0A1E4TE29"/>
<dbReference type="InterPro" id="IPR016098">
    <property type="entry name" value="CAP/MinC_C"/>
</dbReference>
<sequence>MSDLINSEIDRISGTEIPTHADIQHIEELVAQTVLTSYDLERYSKKLNALRNKTKPKRGKLKLSVSSAAPYNEPSKLFEPEQNDAMVADSESYSNKKIAVDGRSVNISSATHAIRKLTGQAISASIKDSNYIIVELTTSGALYLENVHDGIIIAKTQQFRALNCNNLRLYANIKPAIERDLGLLMSYRLT</sequence>
<gene>
    <name evidence="1" type="ORF">CANCADRAFT_1749</name>
</gene>
<organism evidence="1 2">
    <name type="scientific">Tortispora caseinolytica NRRL Y-17796</name>
    <dbReference type="NCBI Taxonomy" id="767744"/>
    <lineage>
        <taxon>Eukaryota</taxon>
        <taxon>Fungi</taxon>
        <taxon>Dikarya</taxon>
        <taxon>Ascomycota</taxon>
        <taxon>Saccharomycotina</taxon>
        <taxon>Trigonopsidomycetes</taxon>
        <taxon>Trigonopsidales</taxon>
        <taxon>Trigonopsidaceae</taxon>
        <taxon>Tortispora</taxon>
    </lineage>
</organism>
<dbReference type="Proteomes" id="UP000095023">
    <property type="component" value="Unassembled WGS sequence"/>
</dbReference>
<evidence type="ECO:0000313" key="2">
    <source>
        <dbReference type="Proteomes" id="UP000095023"/>
    </source>
</evidence>
<keyword evidence="2" id="KW-1185">Reference proteome</keyword>
<dbReference type="EMBL" id="KV453842">
    <property type="protein sequence ID" value="ODV90020.1"/>
    <property type="molecule type" value="Genomic_DNA"/>
</dbReference>